<feature type="region of interest" description="Disordered" evidence="1">
    <location>
        <begin position="36"/>
        <end position="68"/>
    </location>
</feature>
<evidence type="ECO:0000313" key="2">
    <source>
        <dbReference type="EMBL" id="KFO25823.1"/>
    </source>
</evidence>
<organism evidence="2 3">
    <name type="scientific">Fukomys damarensis</name>
    <name type="common">Damaraland mole rat</name>
    <name type="synonym">Cryptomys damarensis</name>
    <dbReference type="NCBI Taxonomy" id="885580"/>
    <lineage>
        <taxon>Eukaryota</taxon>
        <taxon>Metazoa</taxon>
        <taxon>Chordata</taxon>
        <taxon>Craniata</taxon>
        <taxon>Vertebrata</taxon>
        <taxon>Euteleostomi</taxon>
        <taxon>Mammalia</taxon>
        <taxon>Eutheria</taxon>
        <taxon>Euarchontoglires</taxon>
        <taxon>Glires</taxon>
        <taxon>Rodentia</taxon>
        <taxon>Hystricomorpha</taxon>
        <taxon>Bathyergidae</taxon>
        <taxon>Fukomys</taxon>
    </lineage>
</organism>
<reference evidence="2 3" key="1">
    <citation type="submission" date="2013-11" db="EMBL/GenBank/DDBJ databases">
        <title>The Damaraland mole rat (Fukomys damarensis) genome and evolution of African mole rats.</title>
        <authorList>
            <person name="Gladyshev V.N."/>
            <person name="Fang X."/>
        </authorList>
    </citation>
    <scope>NUCLEOTIDE SEQUENCE [LARGE SCALE GENOMIC DNA]</scope>
    <source>
        <tissue evidence="2">Liver</tissue>
    </source>
</reference>
<gene>
    <name evidence="2" type="ORF">H920_12741</name>
</gene>
<sequence length="96" mass="10205">MVFAAWTVRSCPAAAVRGSLRRALLTSPPLCTRTEEISERVLPQEDASENRSEVDTGLGKGTPGTRHTPVGWALHSGFAYQNAWVQKALGSGGGEP</sequence>
<name>A0A091D5S1_FUKDA</name>
<dbReference type="EMBL" id="KN123330">
    <property type="protein sequence ID" value="KFO25823.1"/>
    <property type="molecule type" value="Genomic_DNA"/>
</dbReference>
<accession>A0A091D5S1</accession>
<dbReference type="Proteomes" id="UP000028990">
    <property type="component" value="Unassembled WGS sequence"/>
</dbReference>
<evidence type="ECO:0000313" key="3">
    <source>
        <dbReference type="Proteomes" id="UP000028990"/>
    </source>
</evidence>
<proteinExistence type="predicted"/>
<dbReference type="AlphaFoldDB" id="A0A091D5S1"/>
<feature type="compositionally biased region" description="Basic and acidic residues" evidence="1">
    <location>
        <begin position="36"/>
        <end position="54"/>
    </location>
</feature>
<keyword evidence="3" id="KW-1185">Reference proteome</keyword>
<evidence type="ECO:0000256" key="1">
    <source>
        <dbReference type="SAM" id="MobiDB-lite"/>
    </source>
</evidence>
<protein>
    <submittedName>
        <fullName evidence="2">Uncharacterized protein</fullName>
    </submittedName>
</protein>